<proteinExistence type="predicted"/>
<dbReference type="Pfam" id="PF00172">
    <property type="entry name" value="Zn_clus"/>
    <property type="match status" value="1"/>
</dbReference>
<keyword evidence="7" id="KW-1185">Reference proteome</keyword>
<dbReference type="Gene3D" id="4.10.240.10">
    <property type="entry name" value="Zn(2)-C6 fungal-type DNA-binding domain"/>
    <property type="match status" value="1"/>
</dbReference>
<evidence type="ECO:0000256" key="4">
    <source>
        <dbReference type="ARBA" id="ARBA00023242"/>
    </source>
</evidence>
<dbReference type="InterPro" id="IPR036864">
    <property type="entry name" value="Zn2-C6_fun-type_DNA-bd_sf"/>
</dbReference>
<feature type="domain" description="Zn(2)-C6 fungal-type" evidence="5">
    <location>
        <begin position="10"/>
        <end position="38"/>
    </location>
</feature>
<keyword evidence="4" id="KW-0539">Nucleus</keyword>
<dbReference type="SMART" id="SM00066">
    <property type="entry name" value="GAL4"/>
    <property type="match status" value="1"/>
</dbReference>
<reference evidence="6 7" key="1">
    <citation type="submission" date="2024-07" db="EMBL/GenBank/DDBJ databases">
        <title>Section-level genome sequencing and comparative genomics of Aspergillus sections Usti and Cavernicolus.</title>
        <authorList>
            <consortium name="Lawrence Berkeley National Laboratory"/>
            <person name="Nybo J.L."/>
            <person name="Vesth T.C."/>
            <person name="Theobald S."/>
            <person name="Frisvad J.C."/>
            <person name="Larsen T.O."/>
            <person name="Kjaerboelling I."/>
            <person name="Rothschild-Mancinelli K."/>
            <person name="Lyhne E.K."/>
            <person name="Kogle M.E."/>
            <person name="Barry K."/>
            <person name="Clum A."/>
            <person name="Na H."/>
            <person name="Ledsgaard L."/>
            <person name="Lin J."/>
            <person name="Lipzen A."/>
            <person name="Kuo A."/>
            <person name="Riley R."/>
            <person name="Mondo S."/>
            <person name="Labutti K."/>
            <person name="Haridas S."/>
            <person name="Pangalinan J."/>
            <person name="Salamov A.A."/>
            <person name="Simmons B.A."/>
            <person name="Magnuson J.K."/>
            <person name="Chen J."/>
            <person name="Drula E."/>
            <person name="Henrissat B."/>
            <person name="Wiebenga A."/>
            <person name="Lubbers R.J."/>
            <person name="Gomes A.C."/>
            <person name="Makela M.R."/>
            <person name="Stajich J."/>
            <person name="Grigoriev I.V."/>
            <person name="Mortensen U.H."/>
            <person name="De Vries R.P."/>
            <person name="Baker S.E."/>
            <person name="Andersen M.R."/>
        </authorList>
    </citation>
    <scope>NUCLEOTIDE SEQUENCE [LARGE SCALE GENOMIC DNA]</scope>
    <source>
        <strain evidence="6 7">CBS 209.92</strain>
    </source>
</reference>
<keyword evidence="1" id="KW-0805">Transcription regulation</keyword>
<dbReference type="SUPFAM" id="SSF57701">
    <property type="entry name" value="Zn2/Cys6 DNA-binding domain"/>
    <property type="match status" value="1"/>
</dbReference>
<evidence type="ECO:0000313" key="6">
    <source>
        <dbReference type="EMBL" id="KAL2796606.1"/>
    </source>
</evidence>
<sequence>MARRGRLSRGCQTCRKRKIKCDQILPACTQCRKSGWVCPGYADIVERMFQYHNQQVDSTISIVKLGKARVDEVKVVKRLSKRVSAGTVGKISSLSLSLSEISLPQGIAQPLNDRAIDYFLSTHALRDKGEIRGYYEYLFTLPITTWPETSTCLTAAALAAWGNACHSAEMLKEARTFYGRSLRLVNAALADPVRAPETSTMISILLLNSFEALMSDCLESMSYSDGHMRGVMMIMSLKGPSLMESREGVQVFLHMCRCLITYCIMRPVEVPAEVVGLRKYAVRFLDTRDPAWMMEEVMIRLAKFRAEVEAGGLVESDEIIDTALRLDDELSQLTSGLHRYGQFDTIATLDADTSLPGYHRAYPDMWHVYIRNYTRTCRLILHSIIQDELESHSASLLCKGHNLRSQSRLKSQELIGNICASILQYCENMRQSPSHSVI</sequence>
<organism evidence="6 7">
    <name type="scientific">Aspergillus keveii</name>
    <dbReference type="NCBI Taxonomy" id="714993"/>
    <lineage>
        <taxon>Eukaryota</taxon>
        <taxon>Fungi</taxon>
        <taxon>Dikarya</taxon>
        <taxon>Ascomycota</taxon>
        <taxon>Pezizomycotina</taxon>
        <taxon>Eurotiomycetes</taxon>
        <taxon>Eurotiomycetidae</taxon>
        <taxon>Eurotiales</taxon>
        <taxon>Aspergillaceae</taxon>
        <taxon>Aspergillus</taxon>
        <taxon>Aspergillus subgen. Nidulantes</taxon>
    </lineage>
</organism>
<evidence type="ECO:0000256" key="2">
    <source>
        <dbReference type="ARBA" id="ARBA00023125"/>
    </source>
</evidence>
<comment type="caution">
    <text evidence="6">The sequence shown here is derived from an EMBL/GenBank/DDBJ whole genome shotgun (WGS) entry which is preliminary data.</text>
</comment>
<keyword evidence="2" id="KW-0238">DNA-binding</keyword>
<protein>
    <recommendedName>
        <fullName evidence="5">Zn(2)-C6 fungal-type domain-containing protein</fullName>
    </recommendedName>
</protein>
<accession>A0ABR4GCB5</accession>
<dbReference type="Proteomes" id="UP001610563">
    <property type="component" value="Unassembled WGS sequence"/>
</dbReference>
<gene>
    <name evidence="6" type="ORF">BJX66DRAFT_335849</name>
</gene>
<dbReference type="CDD" id="cd00067">
    <property type="entry name" value="GAL4"/>
    <property type="match status" value="1"/>
</dbReference>
<dbReference type="EMBL" id="JBFTWV010000025">
    <property type="protein sequence ID" value="KAL2796606.1"/>
    <property type="molecule type" value="Genomic_DNA"/>
</dbReference>
<evidence type="ECO:0000256" key="3">
    <source>
        <dbReference type="ARBA" id="ARBA00023163"/>
    </source>
</evidence>
<name>A0ABR4GCB5_9EURO</name>
<dbReference type="PROSITE" id="PS00463">
    <property type="entry name" value="ZN2_CY6_FUNGAL_1"/>
    <property type="match status" value="1"/>
</dbReference>
<evidence type="ECO:0000256" key="1">
    <source>
        <dbReference type="ARBA" id="ARBA00023015"/>
    </source>
</evidence>
<dbReference type="PANTHER" id="PTHR38791">
    <property type="entry name" value="ZN(II)2CYS6 TRANSCRIPTION FACTOR (EUROFUNG)-RELATED-RELATED"/>
    <property type="match status" value="1"/>
</dbReference>
<keyword evidence="3" id="KW-0804">Transcription</keyword>
<evidence type="ECO:0000313" key="7">
    <source>
        <dbReference type="Proteomes" id="UP001610563"/>
    </source>
</evidence>
<dbReference type="InterPro" id="IPR001138">
    <property type="entry name" value="Zn2Cys6_DnaBD"/>
</dbReference>
<dbReference type="InterPro" id="IPR053175">
    <property type="entry name" value="DHMBA_Reg_Transcription_Factor"/>
</dbReference>
<evidence type="ECO:0000259" key="5">
    <source>
        <dbReference type="PROSITE" id="PS50048"/>
    </source>
</evidence>
<dbReference type="PROSITE" id="PS50048">
    <property type="entry name" value="ZN2_CY6_FUNGAL_2"/>
    <property type="match status" value="1"/>
</dbReference>